<protein>
    <submittedName>
        <fullName evidence="1">Uncharacterized protein</fullName>
    </submittedName>
</protein>
<dbReference type="Proteomes" id="UP000632273">
    <property type="component" value="Unassembled WGS sequence"/>
</dbReference>
<dbReference type="EMBL" id="BMHT01000006">
    <property type="protein sequence ID" value="GGF18745.1"/>
    <property type="molecule type" value="Genomic_DNA"/>
</dbReference>
<evidence type="ECO:0000313" key="1">
    <source>
        <dbReference type="EMBL" id="GGF18745.1"/>
    </source>
</evidence>
<dbReference type="RefSeq" id="WP_188815119.1">
    <property type="nucleotide sequence ID" value="NZ_BMHT01000006.1"/>
</dbReference>
<reference evidence="2" key="1">
    <citation type="journal article" date="2019" name="Int. J. Syst. Evol. Microbiol.">
        <title>The Global Catalogue of Microorganisms (GCM) 10K type strain sequencing project: providing services to taxonomists for standard genome sequencing and annotation.</title>
        <authorList>
            <consortium name="The Broad Institute Genomics Platform"/>
            <consortium name="The Broad Institute Genome Sequencing Center for Infectious Disease"/>
            <person name="Wu L."/>
            <person name="Ma J."/>
        </authorList>
    </citation>
    <scope>NUCLEOTIDE SEQUENCE [LARGE SCALE GENOMIC DNA]</scope>
    <source>
        <strain evidence="2">CGMCC 1.15197</strain>
    </source>
</reference>
<proteinExistence type="predicted"/>
<sequence>MKPLLVAPVVPPPIILGVMLTIDHNRGLRRSLRTNFGLSNRAINTRMDPALDMIYLSETTLSGSLPCLATLDQPDITAVTLRAGYLECQGGDSQDSRRHMPDLASLATGNCFLTANNHKVAIATFVNAEPRATRIAMEVTSRLNLLDYLRAEDFTLEISGTNRRRLTRPLAIHAVLEFTADIS</sequence>
<comment type="caution">
    <text evidence="1">The sequence shown here is derived from an EMBL/GenBank/DDBJ whole genome shotgun (WGS) entry which is preliminary data.</text>
</comment>
<name>A0ABQ1UK10_9BACT</name>
<organism evidence="1 2">
    <name type="scientific">Hymenobacter cavernae</name>
    <dbReference type="NCBI Taxonomy" id="2044852"/>
    <lineage>
        <taxon>Bacteria</taxon>
        <taxon>Pseudomonadati</taxon>
        <taxon>Bacteroidota</taxon>
        <taxon>Cytophagia</taxon>
        <taxon>Cytophagales</taxon>
        <taxon>Hymenobacteraceae</taxon>
        <taxon>Hymenobacter</taxon>
    </lineage>
</organism>
<accession>A0ABQ1UK10</accession>
<keyword evidence="2" id="KW-1185">Reference proteome</keyword>
<evidence type="ECO:0000313" key="2">
    <source>
        <dbReference type="Proteomes" id="UP000632273"/>
    </source>
</evidence>
<gene>
    <name evidence="1" type="ORF">GCM10011383_32810</name>
</gene>